<dbReference type="Gene3D" id="1.10.10.10">
    <property type="entry name" value="Winged helix-like DNA-binding domain superfamily/Winged helix DNA-binding domain"/>
    <property type="match status" value="1"/>
</dbReference>
<comment type="caution">
    <text evidence="5">The sequence shown here is derived from an EMBL/GenBank/DDBJ whole genome shotgun (WGS) entry which is preliminary data.</text>
</comment>
<dbReference type="InterPro" id="IPR036390">
    <property type="entry name" value="WH_DNA-bd_sf"/>
</dbReference>
<dbReference type="PROSITE" id="PS50995">
    <property type="entry name" value="HTH_MARR_2"/>
    <property type="match status" value="1"/>
</dbReference>
<dbReference type="PANTHER" id="PTHR42756:SF1">
    <property type="entry name" value="TRANSCRIPTIONAL REPRESSOR OF EMRAB OPERON"/>
    <property type="match status" value="1"/>
</dbReference>
<keyword evidence="3" id="KW-0804">Transcription</keyword>
<organism evidence="5 6">
    <name type="scientific">Sphingomonas aerolata</name>
    <dbReference type="NCBI Taxonomy" id="185951"/>
    <lineage>
        <taxon>Bacteria</taxon>
        <taxon>Pseudomonadati</taxon>
        <taxon>Pseudomonadota</taxon>
        <taxon>Alphaproteobacteria</taxon>
        <taxon>Sphingomonadales</taxon>
        <taxon>Sphingomonadaceae</taxon>
        <taxon>Sphingomonas</taxon>
    </lineage>
</organism>
<evidence type="ECO:0000313" key="6">
    <source>
        <dbReference type="Proteomes" id="UP000240996"/>
    </source>
</evidence>
<reference evidence="5 6" key="1">
    <citation type="submission" date="2018-04" db="EMBL/GenBank/DDBJ databases">
        <title>Genomic Encyclopedia of Type Strains, Phase III (KMG-III): the genomes of soil and plant-associated and newly described type strains.</title>
        <authorList>
            <person name="Whitman W."/>
        </authorList>
    </citation>
    <scope>NUCLEOTIDE SEQUENCE [LARGE SCALE GENOMIC DNA]</scope>
    <source>
        <strain evidence="5 6">NW12</strain>
    </source>
</reference>
<dbReference type="InterPro" id="IPR036388">
    <property type="entry name" value="WH-like_DNA-bd_sf"/>
</dbReference>
<dbReference type="Pfam" id="PF12802">
    <property type="entry name" value="MarR_2"/>
    <property type="match status" value="1"/>
</dbReference>
<keyword evidence="2" id="KW-0238">DNA-binding</keyword>
<name>A0A2T4YLV3_9SPHN</name>
<dbReference type="SMART" id="SM00347">
    <property type="entry name" value="HTH_MARR"/>
    <property type="match status" value="1"/>
</dbReference>
<dbReference type="PRINTS" id="PR00598">
    <property type="entry name" value="HTHMARR"/>
</dbReference>
<dbReference type="Proteomes" id="UP000240996">
    <property type="component" value="Unassembled WGS sequence"/>
</dbReference>
<protein>
    <submittedName>
        <fullName evidence="5">MarR family transcriptional regulator</fullName>
    </submittedName>
</protein>
<gene>
    <name evidence="5" type="ORF">C8J24_2589</name>
</gene>
<dbReference type="AlphaFoldDB" id="A0A2T4YLV3"/>
<evidence type="ECO:0000256" key="3">
    <source>
        <dbReference type="ARBA" id="ARBA00023163"/>
    </source>
</evidence>
<dbReference type="InterPro" id="IPR000835">
    <property type="entry name" value="HTH_MarR-typ"/>
</dbReference>
<proteinExistence type="predicted"/>
<dbReference type="RefSeq" id="WP_107932957.1">
    <property type="nucleotide sequence ID" value="NZ_PZZN01000003.1"/>
</dbReference>
<dbReference type="GO" id="GO:0003677">
    <property type="term" value="F:DNA binding"/>
    <property type="evidence" value="ECO:0007669"/>
    <property type="project" value="UniProtKB-KW"/>
</dbReference>
<keyword evidence="1" id="KW-0805">Transcription regulation</keyword>
<evidence type="ECO:0000313" key="5">
    <source>
        <dbReference type="EMBL" id="PTM44385.1"/>
    </source>
</evidence>
<evidence type="ECO:0000259" key="4">
    <source>
        <dbReference type="PROSITE" id="PS50995"/>
    </source>
</evidence>
<accession>A0A2T4YLV3</accession>
<keyword evidence="6" id="KW-1185">Reference proteome</keyword>
<sequence>MTSPRAVLESSYARTLLPLARSWRQAADHALRDMGVSASTGWALVQVGRLGDDVRQIDLACELDVTQASLVRSIDQMTAAGLVERHRDPADARVSRIRLTPHGRRLVTTIEAKFATLRHAMLEGVPDDDLATALRVAERLGARFVADRGR</sequence>
<dbReference type="PANTHER" id="PTHR42756">
    <property type="entry name" value="TRANSCRIPTIONAL REGULATOR, MARR"/>
    <property type="match status" value="1"/>
</dbReference>
<evidence type="ECO:0000256" key="2">
    <source>
        <dbReference type="ARBA" id="ARBA00023125"/>
    </source>
</evidence>
<feature type="domain" description="HTH marR-type" evidence="4">
    <location>
        <begin position="9"/>
        <end position="142"/>
    </location>
</feature>
<evidence type="ECO:0000256" key="1">
    <source>
        <dbReference type="ARBA" id="ARBA00023015"/>
    </source>
</evidence>
<dbReference type="SUPFAM" id="SSF46785">
    <property type="entry name" value="Winged helix' DNA-binding domain"/>
    <property type="match status" value="1"/>
</dbReference>
<dbReference type="EMBL" id="PZZN01000003">
    <property type="protein sequence ID" value="PTM44385.1"/>
    <property type="molecule type" value="Genomic_DNA"/>
</dbReference>
<dbReference type="GO" id="GO:0003700">
    <property type="term" value="F:DNA-binding transcription factor activity"/>
    <property type="evidence" value="ECO:0007669"/>
    <property type="project" value="InterPro"/>
</dbReference>